<gene>
    <name evidence="6" type="ORF">ACFPOB_25250</name>
</gene>
<dbReference type="InterPro" id="IPR005119">
    <property type="entry name" value="LysR_subst-bd"/>
</dbReference>
<dbReference type="PRINTS" id="PR00039">
    <property type="entry name" value="HTHLYSR"/>
</dbReference>
<comment type="caution">
    <text evidence="6">The sequence shown here is derived from an EMBL/GenBank/DDBJ whole genome shotgun (WGS) entry which is preliminary data.</text>
</comment>
<keyword evidence="7" id="KW-1185">Reference proteome</keyword>
<evidence type="ECO:0000259" key="5">
    <source>
        <dbReference type="PROSITE" id="PS50931"/>
    </source>
</evidence>
<dbReference type="PANTHER" id="PTHR30346:SF0">
    <property type="entry name" value="HCA OPERON TRANSCRIPTIONAL ACTIVATOR HCAR"/>
    <property type="match status" value="1"/>
</dbReference>
<dbReference type="EMBL" id="JBHSLW010000052">
    <property type="protein sequence ID" value="MFC5422869.1"/>
    <property type="molecule type" value="Genomic_DNA"/>
</dbReference>
<feature type="domain" description="HTH lysR-type" evidence="5">
    <location>
        <begin position="1"/>
        <end position="58"/>
    </location>
</feature>
<keyword evidence="4" id="KW-0804">Transcription</keyword>
<keyword evidence="2" id="KW-0805">Transcription regulation</keyword>
<dbReference type="InterPro" id="IPR036388">
    <property type="entry name" value="WH-like_DNA-bd_sf"/>
</dbReference>
<keyword evidence="3" id="KW-0238">DNA-binding</keyword>
<name>A0ABW0IZZ1_9HYPH</name>
<dbReference type="PROSITE" id="PS50931">
    <property type="entry name" value="HTH_LYSR"/>
    <property type="match status" value="1"/>
</dbReference>
<reference evidence="7" key="1">
    <citation type="journal article" date="2019" name="Int. J. Syst. Evol. Microbiol.">
        <title>The Global Catalogue of Microorganisms (GCM) 10K type strain sequencing project: providing services to taxonomists for standard genome sequencing and annotation.</title>
        <authorList>
            <consortium name="The Broad Institute Genomics Platform"/>
            <consortium name="The Broad Institute Genome Sequencing Center for Infectious Disease"/>
            <person name="Wu L."/>
            <person name="Ma J."/>
        </authorList>
    </citation>
    <scope>NUCLEOTIDE SEQUENCE [LARGE SCALE GENOMIC DNA]</scope>
    <source>
        <strain evidence="7">NCAIM B.01391</strain>
    </source>
</reference>
<dbReference type="CDD" id="cd08414">
    <property type="entry name" value="PBP2_LTTR_aromatics_like"/>
    <property type="match status" value="1"/>
</dbReference>
<evidence type="ECO:0000256" key="3">
    <source>
        <dbReference type="ARBA" id="ARBA00023125"/>
    </source>
</evidence>
<dbReference type="Proteomes" id="UP001596053">
    <property type="component" value="Unassembled WGS sequence"/>
</dbReference>
<organism evidence="6 7">
    <name type="scientific">Bosea eneae</name>
    <dbReference type="NCBI Taxonomy" id="151454"/>
    <lineage>
        <taxon>Bacteria</taxon>
        <taxon>Pseudomonadati</taxon>
        <taxon>Pseudomonadota</taxon>
        <taxon>Alphaproteobacteria</taxon>
        <taxon>Hyphomicrobiales</taxon>
        <taxon>Boseaceae</taxon>
        <taxon>Bosea</taxon>
    </lineage>
</organism>
<dbReference type="RefSeq" id="WP_377801093.1">
    <property type="nucleotide sequence ID" value="NZ_JBHSLW010000052.1"/>
</dbReference>
<evidence type="ECO:0000313" key="7">
    <source>
        <dbReference type="Proteomes" id="UP001596053"/>
    </source>
</evidence>
<comment type="similarity">
    <text evidence="1">Belongs to the LysR transcriptional regulatory family.</text>
</comment>
<dbReference type="Pfam" id="PF00126">
    <property type="entry name" value="HTH_1"/>
    <property type="match status" value="1"/>
</dbReference>
<dbReference type="PANTHER" id="PTHR30346">
    <property type="entry name" value="TRANSCRIPTIONAL DUAL REGULATOR HCAR-RELATED"/>
    <property type="match status" value="1"/>
</dbReference>
<evidence type="ECO:0000256" key="1">
    <source>
        <dbReference type="ARBA" id="ARBA00009437"/>
    </source>
</evidence>
<dbReference type="SUPFAM" id="SSF46785">
    <property type="entry name" value="Winged helix' DNA-binding domain"/>
    <property type="match status" value="1"/>
</dbReference>
<evidence type="ECO:0000256" key="4">
    <source>
        <dbReference type="ARBA" id="ARBA00023163"/>
    </source>
</evidence>
<dbReference type="Gene3D" id="3.40.190.10">
    <property type="entry name" value="Periplasmic binding protein-like II"/>
    <property type="match status" value="2"/>
</dbReference>
<proteinExistence type="inferred from homology"/>
<dbReference type="InterPro" id="IPR036390">
    <property type="entry name" value="WH_DNA-bd_sf"/>
</dbReference>
<sequence>MDLKDLRTFVAVSEAGGFRRAAEYLGIEQSALSRRVRNLEDELGVSLFERHRGGVRLTRAGDRFKQDVRAVLASLDVAVAHAASAGVGQNGKLRIGVGPTLFGGPMRNLMEAWREQHAGVHLLIAESSPHESLANVVGRALDLAIVAGADWNGGCEVEVLWRDQVNIVVPKKLAGQFAVPVPIRDLASRDYIVSRCGFGPQVRDWILRHLSNLAVSPRVEFFDVSRGVLFSMVGLGFGLTFATGAEAEVEYPNVAFLPVEGESIPYSALWLAENDNPALRRFLSLARMQLRNGAAAPSRMPDQSP</sequence>
<dbReference type="SUPFAM" id="SSF53850">
    <property type="entry name" value="Periplasmic binding protein-like II"/>
    <property type="match status" value="1"/>
</dbReference>
<dbReference type="Gene3D" id="1.10.10.10">
    <property type="entry name" value="Winged helix-like DNA-binding domain superfamily/Winged helix DNA-binding domain"/>
    <property type="match status" value="1"/>
</dbReference>
<dbReference type="Pfam" id="PF03466">
    <property type="entry name" value="LysR_substrate"/>
    <property type="match status" value="1"/>
</dbReference>
<evidence type="ECO:0000256" key="2">
    <source>
        <dbReference type="ARBA" id="ARBA00023015"/>
    </source>
</evidence>
<protein>
    <submittedName>
        <fullName evidence="6">LysR family transcriptional regulator</fullName>
    </submittedName>
</protein>
<evidence type="ECO:0000313" key="6">
    <source>
        <dbReference type="EMBL" id="MFC5422869.1"/>
    </source>
</evidence>
<dbReference type="InterPro" id="IPR000847">
    <property type="entry name" value="LysR_HTH_N"/>
</dbReference>
<accession>A0ABW0IZZ1</accession>